<keyword evidence="4" id="KW-0411">Iron-sulfur</keyword>
<keyword evidence="1" id="KW-0004">4Fe-4S</keyword>
<dbReference type="PROSITE" id="PS51379">
    <property type="entry name" value="4FE4S_FER_2"/>
    <property type="match status" value="2"/>
</dbReference>
<dbReference type="SUPFAM" id="SSF54862">
    <property type="entry name" value="4Fe-4S ferredoxins"/>
    <property type="match status" value="1"/>
</dbReference>
<evidence type="ECO:0000256" key="1">
    <source>
        <dbReference type="ARBA" id="ARBA00022485"/>
    </source>
</evidence>
<dbReference type="InterPro" id="IPR017896">
    <property type="entry name" value="4Fe4S_Fe-S-bd"/>
</dbReference>
<dbReference type="EMBL" id="JAACAK010000009">
    <property type="protein sequence ID" value="NIR73686.1"/>
    <property type="molecule type" value="Genomic_DNA"/>
</dbReference>
<evidence type="ECO:0000256" key="4">
    <source>
        <dbReference type="ARBA" id="ARBA00023014"/>
    </source>
</evidence>
<dbReference type="Pfam" id="PF00037">
    <property type="entry name" value="Fer4"/>
    <property type="match status" value="1"/>
</dbReference>
<dbReference type="GO" id="GO:0051539">
    <property type="term" value="F:4 iron, 4 sulfur cluster binding"/>
    <property type="evidence" value="ECO:0007669"/>
    <property type="project" value="UniProtKB-KW"/>
</dbReference>
<dbReference type="AlphaFoldDB" id="A0AAE4Z7I7"/>
<dbReference type="PANTHER" id="PTHR24960">
    <property type="entry name" value="PHOTOSYSTEM I IRON-SULFUR CENTER-RELATED"/>
    <property type="match status" value="1"/>
</dbReference>
<evidence type="ECO:0000313" key="7">
    <source>
        <dbReference type="Proteomes" id="UP000702544"/>
    </source>
</evidence>
<dbReference type="InterPro" id="IPR050157">
    <property type="entry name" value="PSI_iron-sulfur_center"/>
</dbReference>
<feature type="domain" description="4Fe-4S ferredoxin-type" evidence="5">
    <location>
        <begin position="33"/>
        <end position="68"/>
    </location>
</feature>
<dbReference type="InterPro" id="IPR047927">
    <property type="entry name" value="YfhL-like"/>
</dbReference>
<proteinExistence type="predicted"/>
<protein>
    <submittedName>
        <fullName evidence="6">YfhL family 4Fe-4S dicluster ferredoxin</fullName>
    </submittedName>
</protein>
<dbReference type="GO" id="GO:0046872">
    <property type="term" value="F:metal ion binding"/>
    <property type="evidence" value="ECO:0007669"/>
    <property type="project" value="UniProtKB-KW"/>
</dbReference>
<keyword evidence="2" id="KW-0479">Metal-binding</keyword>
<dbReference type="NCBIfam" id="NF033683">
    <property type="entry name" value="di_4Fe-4S_YfhL"/>
    <property type="match status" value="1"/>
</dbReference>
<dbReference type="PROSITE" id="PS00198">
    <property type="entry name" value="4FE4S_FER_1"/>
    <property type="match status" value="1"/>
</dbReference>
<reference evidence="6 7" key="1">
    <citation type="submission" date="2020-01" db="EMBL/GenBank/DDBJ databases">
        <title>Genomes assembled from Gulf of Kutch pelagic sediment metagenomes.</title>
        <authorList>
            <person name="Chandrashekar M."/>
            <person name="Mahajan M.S."/>
            <person name="Dave K.J."/>
            <person name="Vatsa P."/>
            <person name="Nathani N.M."/>
        </authorList>
    </citation>
    <scope>NUCLEOTIDE SEQUENCE [LARGE SCALE GENOMIC DNA]</scope>
    <source>
        <strain evidence="6">KS3-K002</strain>
    </source>
</reference>
<sequence length="84" mass="9272">MAMMITEECIDCGACVSVCPNEAVNEGVATDVPVYWIDADRCTECVGAHDEPQCIEVCPVECIVPNPERRESQEELLAKYQALH</sequence>
<comment type="caution">
    <text evidence="6">The sequence shown here is derived from an EMBL/GenBank/DDBJ whole genome shotgun (WGS) entry which is preliminary data.</text>
</comment>
<evidence type="ECO:0000256" key="3">
    <source>
        <dbReference type="ARBA" id="ARBA00023004"/>
    </source>
</evidence>
<keyword evidence="3" id="KW-0408">Iron</keyword>
<dbReference type="Proteomes" id="UP000702544">
    <property type="component" value="Unassembled WGS sequence"/>
</dbReference>
<dbReference type="PANTHER" id="PTHR24960:SF79">
    <property type="entry name" value="PHOTOSYSTEM I IRON-SULFUR CENTER"/>
    <property type="match status" value="1"/>
</dbReference>
<feature type="domain" description="4Fe-4S ferredoxin-type" evidence="5">
    <location>
        <begin position="1"/>
        <end position="29"/>
    </location>
</feature>
<accession>A0AAE4Z7I7</accession>
<dbReference type="Gene3D" id="3.30.70.20">
    <property type="match status" value="1"/>
</dbReference>
<dbReference type="InterPro" id="IPR017900">
    <property type="entry name" value="4Fe4S_Fe_S_CS"/>
</dbReference>
<evidence type="ECO:0000313" key="6">
    <source>
        <dbReference type="EMBL" id="NIR73686.1"/>
    </source>
</evidence>
<evidence type="ECO:0000256" key="2">
    <source>
        <dbReference type="ARBA" id="ARBA00022723"/>
    </source>
</evidence>
<name>A0AAE4Z7I7_9BACT</name>
<evidence type="ECO:0000259" key="5">
    <source>
        <dbReference type="PROSITE" id="PS51379"/>
    </source>
</evidence>
<organism evidence="6 7">
    <name type="scientific">Candidatus Kutchimonas denitrificans</name>
    <dbReference type="NCBI Taxonomy" id="3056748"/>
    <lineage>
        <taxon>Bacteria</taxon>
        <taxon>Pseudomonadati</taxon>
        <taxon>Gemmatimonadota</taxon>
        <taxon>Gemmatimonadia</taxon>
        <taxon>Candidatus Palauibacterales</taxon>
        <taxon>Candidatus Palauibacteraceae</taxon>
        <taxon>Candidatus Kutchimonas</taxon>
    </lineage>
</organism>
<gene>
    <name evidence="6" type="ORF">GWO12_01020</name>
</gene>